<dbReference type="AlphaFoldDB" id="A0A1G2AA36"/>
<evidence type="ECO:0000313" key="2">
    <source>
        <dbReference type="Proteomes" id="UP000178315"/>
    </source>
</evidence>
<dbReference type="EMBL" id="MHJU01000008">
    <property type="protein sequence ID" value="OGY73724.1"/>
    <property type="molecule type" value="Genomic_DNA"/>
</dbReference>
<organism evidence="1 2">
    <name type="scientific">Candidatus Jacksonbacteria bacterium RIFCSPLOWO2_02_FULL_44_20</name>
    <dbReference type="NCBI Taxonomy" id="1798460"/>
    <lineage>
        <taxon>Bacteria</taxon>
        <taxon>Candidatus Jacksoniibacteriota</taxon>
    </lineage>
</organism>
<protein>
    <submittedName>
        <fullName evidence="1">Uncharacterized protein</fullName>
    </submittedName>
</protein>
<name>A0A1G2AA36_9BACT</name>
<reference evidence="1 2" key="1">
    <citation type="journal article" date="2016" name="Nat. Commun.">
        <title>Thousands of microbial genomes shed light on interconnected biogeochemical processes in an aquifer system.</title>
        <authorList>
            <person name="Anantharaman K."/>
            <person name="Brown C.T."/>
            <person name="Hug L.A."/>
            <person name="Sharon I."/>
            <person name="Castelle C.J."/>
            <person name="Probst A.J."/>
            <person name="Thomas B.C."/>
            <person name="Singh A."/>
            <person name="Wilkins M.J."/>
            <person name="Karaoz U."/>
            <person name="Brodie E.L."/>
            <person name="Williams K.H."/>
            <person name="Hubbard S.S."/>
            <person name="Banfield J.F."/>
        </authorList>
    </citation>
    <scope>NUCLEOTIDE SEQUENCE [LARGE SCALE GENOMIC DNA]</scope>
</reference>
<dbReference type="Proteomes" id="UP000178315">
    <property type="component" value="Unassembled WGS sequence"/>
</dbReference>
<accession>A0A1G2AA36</accession>
<gene>
    <name evidence="1" type="ORF">A3H61_00015</name>
</gene>
<comment type="caution">
    <text evidence="1">The sequence shown here is derived from an EMBL/GenBank/DDBJ whole genome shotgun (WGS) entry which is preliminary data.</text>
</comment>
<sequence>MYYGARYYHPVLGRFTKPDPVITDIGRKEFDLFTKEIYVYRQRRKRNFANKTRWRRIMIMFNENSVYLKRISNKHEITKTQTT</sequence>
<proteinExistence type="predicted"/>
<dbReference type="Gene3D" id="2.180.10.10">
    <property type="entry name" value="RHS repeat-associated core"/>
    <property type="match status" value="1"/>
</dbReference>
<evidence type="ECO:0000313" key="1">
    <source>
        <dbReference type="EMBL" id="OGY73724.1"/>
    </source>
</evidence>